<accession>A0A498D5P2</accession>
<comment type="caution">
    <text evidence="1">The sequence shown here is derived from an EMBL/GenBank/DDBJ whole genome shotgun (WGS) entry which is preliminary data.</text>
</comment>
<organism evidence="1 2">
    <name type="scientific">Oceanobacillus piezotolerans</name>
    <dbReference type="NCBI Taxonomy" id="2448030"/>
    <lineage>
        <taxon>Bacteria</taxon>
        <taxon>Bacillati</taxon>
        <taxon>Bacillota</taxon>
        <taxon>Bacilli</taxon>
        <taxon>Bacillales</taxon>
        <taxon>Bacillaceae</taxon>
        <taxon>Oceanobacillus</taxon>
    </lineage>
</organism>
<evidence type="ECO:0000313" key="1">
    <source>
        <dbReference type="EMBL" id="RLL45038.1"/>
    </source>
</evidence>
<protein>
    <submittedName>
        <fullName evidence="1">Spore germination protein GerPE</fullName>
    </submittedName>
</protein>
<keyword evidence="2" id="KW-1185">Reference proteome</keyword>
<dbReference type="RefSeq" id="WP_121522627.1">
    <property type="nucleotide sequence ID" value="NZ_RCHR01000003.1"/>
</dbReference>
<reference evidence="1 2" key="1">
    <citation type="submission" date="2018-10" db="EMBL/GenBank/DDBJ databases">
        <title>Oceanobacillus sp. YLB-02 draft genome.</title>
        <authorList>
            <person name="Yu L."/>
        </authorList>
    </citation>
    <scope>NUCLEOTIDE SEQUENCE [LARGE SCALE GENOMIC DNA]</scope>
    <source>
        <strain evidence="1 2">YLB-02</strain>
    </source>
</reference>
<proteinExistence type="predicted"/>
<name>A0A498D5P2_9BACI</name>
<dbReference type="InterPro" id="IPR024496">
    <property type="entry name" value="Spore_germ_GerPE"/>
</dbReference>
<dbReference type="AlphaFoldDB" id="A0A498D5P2"/>
<dbReference type="OrthoDB" id="2599887at2"/>
<sequence length="120" mass="13729">MNKRTSEVDTVQVTSFSTSAIFNIGDTNQSNQKSRGIAVQKEGSLADFDLQFEDYPIFKRDAVWPKQRTTVRKHTYHHSPVIQVQNVNIIGVSTSSVLQIGSLEHIRAESRIKHFRMLER</sequence>
<dbReference type="Pfam" id="PF10970">
    <property type="entry name" value="GerPE"/>
    <property type="match status" value="1"/>
</dbReference>
<dbReference type="Proteomes" id="UP000270219">
    <property type="component" value="Unassembled WGS sequence"/>
</dbReference>
<evidence type="ECO:0000313" key="2">
    <source>
        <dbReference type="Proteomes" id="UP000270219"/>
    </source>
</evidence>
<dbReference type="EMBL" id="RCHR01000003">
    <property type="protein sequence ID" value="RLL45038.1"/>
    <property type="molecule type" value="Genomic_DNA"/>
</dbReference>
<gene>
    <name evidence="1" type="ORF">D8M04_09195</name>
</gene>